<evidence type="ECO:0000256" key="1">
    <source>
        <dbReference type="ARBA" id="ARBA00022741"/>
    </source>
</evidence>
<dbReference type="Proteomes" id="UP000320085">
    <property type="component" value="Unassembled WGS sequence"/>
</dbReference>
<sequence length="536" mass="56467">MPKDDATPARAGHGDGSSDPGTTLAAPVAERLLASWRRSEDYGVPLESVTPVFSGAPEPRDSLFFQCGHEVLTSLHRTLADEPISLMLTDAEGLVLNRLSADTSLLRALDAVHLAPGFAFSEREAGTNGLGLALADRVPALVRAEEHYSLSLCGYTCAAVPVLDPTTGRLEGSVNITTWSRDRGDLLLALAQSAASTTTALMLARSLGLRPRAAPRGEVYRVEAAQLEPGSGTLHDLSPAWREAVDAAASALAAGRLVAAVGEPGSGRATLLAQALRAARPRDRILSAGLPAPQDVAAWLSLWTPEVGKPSTSVIACDVDELPAWAGDEVGQVLGRVSRSTYAVADVTPASAGATPPAVAHSGTSSALAPSGFVDPDLASCGGAVTARLFDGIPPAVRALVGTVVEVPPLRERPADVLPLAAHVARRVRGREIEFTPAAQRALTDHGWPGNVEQLVHAVRQAVTRTDVVDARHLPSEVLSGSHRRLTRIEAFEREEIVRALTRPGATMKEAARDLGMSRSTIYRKIAQYDLHVPRL</sequence>
<name>A0A543PQ03_9MICO</name>
<keyword evidence="4" id="KW-0238">DNA-binding</keyword>
<proteinExistence type="predicted"/>
<dbReference type="Gene3D" id="1.10.10.60">
    <property type="entry name" value="Homeodomain-like"/>
    <property type="match status" value="1"/>
</dbReference>
<dbReference type="InterPro" id="IPR002197">
    <property type="entry name" value="HTH_Fis"/>
</dbReference>
<dbReference type="InterPro" id="IPR058031">
    <property type="entry name" value="AAA_lid_NorR"/>
</dbReference>
<evidence type="ECO:0000256" key="2">
    <source>
        <dbReference type="ARBA" id="ARBA00022840"/>
    </source>
</evidence>
<dbReference type="PROSITE" id="PS50045">
    <property type="entry name" value="SIGMA54_INTERACT_4"/>
    <property type="match status" value="1"/>
</dbReference>
<evidence type="ECO:0000313" key="8">
    <source>
        <dbReference type="EMBL" id="TQN46154.1"/>
    </source>
</evidence>
<keyword evidence="1" id="KW-0547">Nucleotide-binding</keyword>
<dbReference type="PRINTS" id="PR01590">
    <property type="entry name" value="HTHFIS"/>
</dbReference>
<protein>
    <submittedName>
        <fullName evidence="8">Regulatory Fis family protein</fullName>
    </submittedName>
</protein>
<evidence type="ECO:0000259" key="7">
    <source>
        <dbReference type="PROSITE" id="PS50045"/>
    </source>
</evidence>
<dbReference type="GO" id="GO:0043565">
    <property type="term" value="F:sequence-specific DNA binding"/>
    <property type="evidence" value="ECO:0007669"/>
    <property type="project" value="InterPro"/>
</dbReference>
<dbReference type="Pfam" id="PF25601">
    <property type="entry name" value="AAA_lid_14"/>
    <property type="match status" value="1"/>
</dbReference>
<organism evidence="8 9">
    <name type="scientific">Humibacillus xanthopallidus</name>
    <dbReference type="NCBI Taxonomy" id="412689"/>
    <lineage>
        <taxon>Bacteria</taxon>
        <taxon>Bacillati</taxon>
        <taxon>Actinomycetota</taxon>
        <taxon>Actinomycetes</taxon>
        <taxon>Micrococcales</taxon>
        <taxon>Intrasporangiaceae</taxon>
        <taxon>Humibacillus</taxon>
    </lineage>
</organism>
<dbReference type="RefSeq" id="WP_246069971.1">
    <property type="nucleotide sequence ID" value="NZ_BAAAQC010000004.1"/>
</dbReference>
<dbReference type="Gene3D" id="1.10.8.60">
    <property type="match status" value="1"/>
</dbReference>
<evidence type="ECO:0000256" key="5">
    <source>
        <dbReference type="ARBA" id="ARBA00023163"/>
    </source>
</evidence>
<dbReference type="Pfam" id="PF01590">
    <property type="entry name" value="GAF"/>
    <property type="match status" value="1"/>
</dbReference>
<dbReference type="AlphaFoldDB" id="A0A543PQ03"/>
<dbReference type="GO" id="GO:0006355">
    <property type="term" value="P:regulation of DNA-templated transcription"/>
    <property type="evidence" value="ECO:0007669"/>
    <property type="project" value="InterPro"/>
</dbReference>
<dbReference type="Gene3D" id="3.30.450.40">
    <property type="match status" value="1"/>
</dbReference>
<dbReference type="GO" id="GO:0005524">
    <property type="term" value="F:ATP binding"/>
    <property type="evidence" value="ECO:0007669"/>
    <property type="project" value="UniProtKB-KW"/>
</dbReference>
<dbReference type="InterPro" id="IPR009057">
    <property type="entry name" value="Homeodomain-like_sf"/>
</dbReference>
<reference evidence="8 9" key="1">
    <citation type="submission" date="2019-06" db="EMBL/GenBank/DDBJ databases">
        <title>Sequencing the genomes of 1000 actinobacteria strains.</title>
        <authorList>
            <person name="Klenk H.-P."/>
        </authorList>
    </citation>
    <scope>NUCLEOTIDE SEQUENCE [LARGE SCALE GENOMIC DNA]</scope>
    <source>
        <strain evidence="8 9">DSM 21776</strain>
    </source>
</reference>
<dbReference type="InterPro" id="IPR027417">
    <property type="entry name" value="P-loop_NTPase"/>
</dbReference>
<comment type="caution">
    <text evidence="8">The sequence shown here is derived from an EMBL/GenBank/DDBJ whole genome shotgun (WGS) entry which is preliminary data.</text>
</comment>
<dbReference type="SUPFAM" id="SSF52540">
    <property type="entry name" value="P-loop containing nucleoside triphosphate hydrolases"/>
    <property type="match status" value="1"/>
</dbReference>
<feature type="domain" description="Sigma-54 factor interaction" evidence="7">
    <location>
        <begin position="405"/>
        <end position="464"/>
    </location>
</feature>
<keyword evidence="3" id="KW-0805">Transcription regulation</keyword>
<dbReference type="EMBL" id="VFQF01000002">
    <property type="protein sequence ID" value="TQN46154.1"/>
    <property type="molecule type" value="Genomic_DNA"/>
</dbReference>
<evidence type="ECO:0000313" key="9">
    <source>
        <dbReference type="Proteomes" id="UP000320085"/>
    </source>
</evidence>
<dbReference type="InterPro" id="IPR003018">
    <property type="entry name" value="GAF"/>
</dbReference>
<evidence type="ECO:0000256" key="4">
    <source>
        <dbReference type="ARBA" id="ARBA00023125"/>
    </source>
</evidence>
<dbReference type="SUPFAM" id="SSF46689">
    <property type="entry name" value="Homeodomain-like"/>
    <property type="match status" value="1"/>
</dbReference>
<keyword evidence="5" id="KW-0804">Transcription</keyword>
<dbReference type="InterPro" id="IPR029016">
    <property type="entry name" value="GAF-like_dom_sf"/>
</dbReference>
<dbReference type="InterPro" id="IPR002078">
    <property type="entry name" value="Sigma_54_int"/>
</dbReference>
<dbReference type="PANTHER" id="PTHR32071">
    <property type="entry name" value="TRANSCRIPTIONAL REGULATORY PROTEIN"/>
    <property type="match status" value="1"/>
</dbReference>
<keyword evidence="2" id="KW-0067">ATP-binding</keyword>
<accession>A0A543PQ03</accession>
<dbReference type="Pfam" id="PF02954">
    <property type="entry name" value="HTH_8"/>
    <property type="match status" value="1"/>
</dbReference>
<evidence type="ECO:0000256" key="3">
    <source>
        <dbReference type="ARBA" id="ARBA00023015"/>
    </source>
</evidence>
<evidence type="ECO:0000256" key="6">
    <source>
        <dbReference type="SAM" id="MobiDB-lite"/>
    </source>
</evidence>
<feature type="region of interest" description="Disordered" evidence="6">
    <location>
        <begin position="1"/>
        <end position="24"/>
    </location>
</feature>
<gene>
    <name evidence="8" type="ORF">FHX52_2860</name>
</gene>